<sequence length="84" mass="9642">MKNQDNFHEKKRDSGHLGKDSDNKEISGKPAPKSADRESDTTPPNHEVYVDLEPDELHIGDEEIEIEDVSDLREKDTDKNKKKK</sequence>
<dbReference type="EMBL" id="FTPP01000002">
    <property type="protein sequence ID" value="SIT92363.1"/>
    <property type="molecule type" value="Genomic_DNA"/>
</dbReference>
<proteinExistence type="predicted"/>
<evidence type="ECO:0000313" key="3">
    <source>
        <dbReference type="Proteomes" id="UP000187181"/>
    </source>
</evidence>
<evidence type="ECO:0000256" key="1">
    <source>
        <dbReference type="SAM" id="MobiDB-lite"/>
    </source>
</evidence>
<evidence type="ECO:0000313" key="2">
    <source>
        <dbReference type="EMBL" id="SIT92363.1"/>
    </source>
</evidence>
<dbReference type="OrthoDB" id="853741at2"/>
<gene>
    <name evidence="2" type="ORF">SAMN05444128_2820</name>
</gene>
<feature type="region of interest" description="Disordered" evidence="1">
    <location>
        <begin position="1"/>
        <end position="84"/>
    </location>
</feature>
<dbReference type="RefSeq" id="WP_076669740.1">
    <property type="nucleotide sequence ID" value="NZ_FTPP01000002.1"/>
</dbReference>
<dbReference type="Proteomes" id="UP000187181">
    <property type="component" value="Unassembled WGS sequence"/>
</dbReference>
<feature type="compositionally biased region" description="Basic and acidic residues" evidence="1">
    <location>
        <begin position="70"/>
        <end position="84"/>
    </location>
</feature>
<accession>A0A1R3XL22</accession>
<feature type="compositionally biased region" description="Basic and acidic residues" evidence="1">
    <location>
        <begin position="1"/>
        <end position="27"/>
    </location>
</feature>
<protein>
    <submittedName>
        <fullName evidence="2">Uncharacterized protein</fullName>
    </submittedName>
</protein>
<reference evidence="3" key="1">
    <citation type="submission" date="2017-01" db="EMBL/GenBank/DDBJ databases">
        <authorList>
            <person name="Varghese N."/>
            <person name="Submissions S."/>
        </authorList>
    </citation>
    <scope>NUCLEOTIDE SEQUENCE [LARGE SCALE GENOMIC DNA]</scope>
    <source>
        <strain evidence="3">LP100</strain>
    </source>
</reference>
<dbReference type="AlphaFoldDB" id="A0A1R3XL22"/>
<name>A0A1R3XL22_9BACT</name>
<organism evidence="2 3">
    <name type="scientific">Pontibacter indicus</name>
    <dbReference type="NCBI Taxonomy" id="1317125"/>
    <lineage>
        <taxon>Bacteria</taxon>
        <taxon>Pseudomonadati</taxon>
        <taxon>Bacteroidota</taxon>
        <taxon>Cytophagia</taxon>
        <taxon>Cytophagales</taxon>
        <taxon>Hymenobacteraceae</taxon>
        <taxon>Pontibacter</taxon>
    </lineage>
</organism>
<keyword evidence="3" id="KW-1185">Reference proteome</keyword>